<evidence type="ECO:0000313" key="4">
    <source>
        <dbReference type="EMBL" id="UGX98258.1"/>
    </source>
</evidence>
<dbReference type="EMBL" id="CP088280">
    <property type="protein sequence ID" value="UGX98258.1"/>
    <property type="molecule type" value="Genomic_DNA"/>
</dbReference>
<evidence type="ECO:0000313" key="6">
    <source>
        <dbReference type="Proteomes" id="UP000664702"/>
    </source>
</evidence>
<reference evidence="2" key="2">
    <citation type="submission" date="2020-06" db="EMBL/GenBank/DDBJ databases">
        <title>Whole Genome Sequence of Bradyrhizobium sp. Strain 323S2.</title>
        <authorList>
            <person name="Bromfield E.S.P."/>
        </authorList>
    </citation>
    <scope>NUCLEOTIDE SEQUENCE [LARGE SCALE GENOMIC DNA]</scope>
    <source>
        <strain evidence="2">323S2</strain>
    </source>
</reference>
<dbReference type="KEGG" id="bban:J4G43_025655"/>
<reference evidence="4 5" key="1">
    <citation type="journal article" date="2017" name="Syst. Appl. Microbiol.">
        <title>Soybeans inoculated with root zone soils of Canadian native legumes harbour diverse and novel Bradyrhizobium spp. that possess agricultural potential.</title>
        <authorList>
            <person name="Bromfield E.S.P."/>
            <person name="Cloutier S."/>
            <person name="Tambong J.T."/>
            <person name="Tran Thi T.V."/>
        </authorList>
    </citation>
    <scope>NUCLEOTIDE SEQUENCE [LARGE SCALE GENOMIC DNA]</scope>
    <source>
        <strain evidence="4 5">323S2</strain>
    </source>
</reference>
<reference evidence="1" key="3">
    <citation type="submission" date="2021-03" db="EMBL/GenBank/DDBJ databases">
        <title>Whole Genome Sequence of Bradyrhizobium sp. Strain 144S4.</title>
        <authorList>
            <person name="Bromfield E.S.P."/>
            <person name="Cloutier S."/>
        </authorList>
    </citation>
    <scope>NUCLEOTIDE SEQUENCE [LARGE SCALE GENOMIC DNA]</scope>
    <source>
        <strain evidence="1">144S4</strain>
    </source>
</reference>
<accession>A0A7Z0TQW9</accession>
<protein>
    <submittedName>
        <fullName evidence="2">Uncharacterized protein</fullName>
    </submittedName>
</protein>
<dbReference type="AlphaFoldDB" id="A0A7Z0TQW9"/>
<evidence type="ECO:0000313" key="1">
    <source>
        <dbReference type="EMBL" id="MBO1864566.1"/>
    </source>
</evidence>
<dbReference type="Proteomes" id="UP000564836">
    <property type="component" value="Chromosome"/>
</dbReference>
<name>A0A7Z0TQW9_9BRAD</name>
<evidence type="ECO:0000313" key="3">
    <source>
        <dbReference type="EMBL" id="UEM17319.1"/>
    </source>
</evidence>
<reference evidence="5 6" key="4">
    <citation type="journal article" date="2022" name="Int. J. Syst. Evol. Microbiol.">
        <title>Strains of Bradyrhizobium barranii sp. nov. associated with legumes native to Canada are symbionts of soybeans and belong to different subspecies (subsp. barranii subsp. nov. and subsp. apii subsp. nov.) and symbiovars (sv. glycinearum and sv. septentrionale).</title>
        <authorList>
            <person name="Bromfield E.S.P."/>
            <person name="Cloutier S."/>
            <person name="Wasai-Hara S."/>
            <person name="Minamisawa K."/>
        </authorList>
    </citation>
    <scope>NUCLEOTIDE SEQUENCE [LARGE SCALE GENOMIC DNA]</scope>
    <source>
        <strain evidence="3 6">144S4</strain>
        <strain evidence="5">323S2</strain>
    </source>
</reference>
<dbReference type="RefSeq" id="WP_028153787.1">
    <property type="nucleotide sequence ID" value="NZ_CP086136.1"/>
</dbReference>
<organism evidence="2">
    <name type="scientific">Bradyrhizobium barranii subsp. barranii</name>
    <dbReference type="NCBI Taxonomy" id="2823807"/>
    <lineage>
        <taxon>Bacteria</taxon>
        <taxon>Pseudomonadati</taxon>
        <taxon>Pseudomonadota</taxon>
        <taxon>Alphaproteobacteria</taxon>
        <taxon>Hyphomicrobiales</taxon>
        <taxon>Nitrobacteraceae</taxon>
        <taxon>Bradyrhizobium</taxon>
        <taxon>Bradyrhizobium barranii</taxon>
    </lineage>
</organism>
<evidence type="ECO:0000313" key="2">
    <source>
        <dbReference type="EMBL" id="NYY94923.1"/>
    </source>
</evidence>
<proteinExistence type="predicted"/>
<evidence type="ECO:0000313" key="5">
    <source>
        <dbReference type="Proteomes" id="UP000564836"/>
    </source>
</evidence>
<dbReference type="EMBL" id="JACBFH010000001">
    <property type="protein sequence ID" value="NYY94923.1"/>
    <property type="molecule type" value="Genomic_DNA"/>
</dbReference>
<gene>
    <name evidence="4" type="ORF">G6321_00025275</name>
    <name evidence="2" type="ORF">G6321_42950</name>
    <name evidence="3" type="ORF">J4G43_025655</name>
    <name evidence="1" type="ORF">J4G43_27665</name>
</gene>
<sequence length="103" mass="11672">MIVVRVELHSAITRKVTEIARMRIRNAGGTKDIGDYSVETLRGRSREQLDRGECQRGGEVKNYPRLRIHVWHLVARALIAMRYAGARELEEPGDLFAADEAAK</sequence>
<dbReference type="Proteomes" id="UP000664702">
    <property type="component" value="Chromosome"/>
</dbReference>
<dbReference type="EMBL" id="JAGEMI010000001">
    <property type="protein sequence ID" value="MBO1864566.1"/>
    <property type="molecule type" value="Genomic_DNA"/>
</dbReference>
<dbReference type="EMBL" id="CP086136">
    <property type="protein sequence ID" value="UEM17319.1"/>
    <property type="molecule type" value="Genomic_DNA"/>
</dbReference>